<evidence type="ECO:0000313" key="2">
    <source>
        <dbReference type="Proteomes" id="UP000033633"/>
    </source>
</evidence>
<protein>
    <submittedName>
        <fullName evidence="1">Uncharacterized protein</fullName>
    </submittedName>
</protein>
<gene>
    <name evidence="1" type="ORF">KY46_17845</name>
</gene>
<dbReference type="RefSeq" id="WP_046221969.1">
    <property type="nucleotide sequence ID" value="NZ_JWYV01000018.1"/>
</dbReference>
<dbReference type="STRING" id="265726.KY46_17845"/>
<name>A0A0F5V8X6_9GAMM</name>
<dbReference type="Proteomes" id="UP000033633">
    <property type="component" value="Unassembled WGS sequence"/>
</dbReference>
<dbReference type="AlphaFoldDB" id="A0A0F5V8X6"/>
<keyword evidence="2" id="KW-1185">Reference proteome</keyword>
<organism evidence="1 2">
    <name type="scientific">Photobacterium halotolerans</name>
    <dbReference type="NCBI Taxonomy" id="265726"/>
    <lineage>
        <taxon>Bacteria</taxon>
        <taxon>Pseudomonadati</taxon>
        <taxon>Pseudomonadota</taxon>
        <taxon>Gammaproteobacteria</taxon>
        <taxon>Vibrionales</taxon>
        <taxon>Vibrionaceae</taxon>
        <taxon>Photobacterium</taxon>
    </lineage>
</organism>
<evidence type="ECO:0000313" key="1">
    <source>
        <dbReference type="EMBL" id="KKC98615.1"/>
    </source>
</evidence>
<accession>A0A0F5V8X6</accession>
<proteinExistence type="predicted"/>
<reference evidence="1 2" key="1">
    <citation type="submission" date="2014-12" db="EMBL/GenBank/DDBJ databases">
        <title>Mercury Reductase activity and rhizosphere competence traits in the genome of root associated Photobacterium halotolerans MELD1.</title>
        <authorList>
            <person name="Mathew D.C."/>
            <person name="Huang C.-C."/>
        </authorList>
    </citation>
    <scope>NUCLEOTIDE SEQUENCE [LARGE SCALE GENOMIC DNA]</scope>
    <source>
        <strain evidence="1 2">MELD1</strain>
    </source>
</reference>
<dbReference type="EMBL" id="JWYV01000018">
    <property type="protein sequence ID" value="KKC98615.1"/>
    <property type="molecule type" value="Genomic_DNA"/>
</dbReference>
<dbReference type="OrthoDB" id="7139154at2"/>
<sequence length="194" mass="22378">MKEMQNTTFSVRGQLIPLIQNGKLIPSKRVTEKSGAEFASRYVERNYHQLVKRVNLEAASDTHPSTEHLKGFPRVLITGSNSYQKVILLQNLLRNGFQIDERRQKANCNPATDYSLIKDPSEQEKEIAVIEKQGIEDFRRYVGEYNEARDAAIKSLKEQVQRQKELSDKAYQEAVNDKQLEDNLLNQLLTEIEK</sequence>
<comment type="caution">
    <text evidence="1">The sequence shown here is derived from an EMBL/GenBank/DDBJ whole genome shotgun (WGS) entry which is preliminary data.</text>
</comment>
<dbReference type="PATRIC" id="fig|265726.11.peg.1854"/>